<name>A0AAN6D0K7_9ASCO</name>
<gene>
    <name evidence="1" type="ORF">KL933_005334</name>
    <name evidence="2" type="ORF">KL946_005250</name>
</gene>
<protein>
    <submittedName>
        <fullName evidence="1">Uncharacterized protein</fullName>
    </submittedName>
</protein>
<evidence type="ECO:0000313" key="1">
    <source>
        <dbReference type="EMBL" id="KAG7723859.1"/>
    </source>
</evidence>
<dbReference type="EMBL" id="JAHLUH010000022">
    <property type="protein sequence ID" value="KAG7723859.1"/>
    <property type="molecule type" value="Genomic_DNA"/>
</dbReference>
<comment type="caution">
    <text evidence="1">The sequence shown here is derived from an EMBL/GenBank/DDBJ whole genome shotgun (WGS) entry which is preliminary data.</text>
</comment>
<dbReference type="Proteomes" id="UP000738402">
    <property type="component" value="Unassembled WGS sequence"/>
</dbReference>
<sequence>MSCDHSFCPIVFIRSADRHITNEDPCTISWSSQQLNILRGIVERITSPKDHPFSVTFNFTELSNSWQISKDRIYAKIIELYYIRDTSTNDLDLEDSSSANKQIRVGSLLSDKKYEMFHPIRELELLKFNSPDSNLSHTAEFHYRQSSISGQNPFLGIGSPRLGPLEPDNLNSGSSDGSDTNLAVTSIYLYRSKFIHRETPNQINQSDYDIEPENNGYEYLLAGTAESLSKSLLEQELLDRI</sequence>
<dbReference type="EMBL" id="JAHLUN010000021">
    <property type="protein sequence ID" value="KAG7761697.1"/>
    <property type="molecule type" value="Genomic_DNA"/>
</dbReference>
<dbReference type="AlphaFoldDB" id="A0AAN6D0K7"/>
<dbReference type="Proteomes" id="UP000697297">
    <property type="component" value="Unassembled WGS sequence"/>
</dbReference>
<proteinExistence type="predicted"/>
<evidence type="ECO:0000313" key="3">
    <source>
        <dbReference type="Proteomes" id="UP000697297"/>
    </source>
</evidence>
<keyword evidence="3" id="KW-1185">Reference proteome</keyword>
<evidence type="ECO:0000313" key="4">
    <source>
        <dbReference type="Proteomes" id="UP000738402"/>
    </source>
</evidence>
<organism evidence="1 4">
    <name type="scientific">Ogataea haglerorum</name>
    <dbReference type="NCBI Taxonomy" id="1937702"/>
    <lineage>
        <taxon>Eukaryota</taxon>
        <taxon>Fungi</taxon>
        <taxon>Dikarya</taxon>
        <taxon>Ascomycota</taxon>
        <taxon>Saccharomycotina</taxon>
        <taxon>Pichiomycetes</taxon>
        <taxon>Pichiales</taxon>
        <taxon>Pichiaceae</taxon>
        <taxon>Ogataea</taxon>
    </lineage>
</organism>
<accession>A0AAN6D0K7</accession>
<reference evidence="1 3" key="1">
    <citation type="journal article" date="2021" name="G3 (Bethesda)">
        <title>Genomic diversity, chromosomal rearrangements, and interspecies hybridization in the ogataea polymorpha species complex.</title>
        <authorList>
            <person name="Hanson S.J."/>
            <person name="Cinneide E.O."/>
            <person name="Salzberg L.I."/>
            <person name="Wolfe K.H."/>
            <person name="McGowan J."/>
            <person name="Fitzpatrick D.A."/>
            <person name="Matlin K."/>
        </authorList>
    </citation>
    <scope>NUCLEOTIDE SEQUENCE</scope>
    <source>
        <strain evidence="2">81-436-3</strain>
        <strain evidence="1">83-405-1</strain>
    </source>
</reference>
<evidence type="ECO:0000313" key="2">
    <source>
        <dbReference type="EMBL" id="KAG7761697.1"/>
    </source>
</evidence>